<keyword evidence="3" id="KW-0472">Membrane</keyword>
<comment type="caution">
    <text evidence="5">The sequence shown here is derived from an EMBL/GenBank/DDBJ whole genome shotgun (WGS) entry which is preliminary data.</text>
</comment>
<dbReference type="SUPFAM" id="SSF103506">
    <property type="entry name" value="Mitochondrial carrier"/>
    <property type="match status" value="1"/>
</dbReference>
<evidence type="ECO:0000256" key="4">
    <source>
        <dbReference type="SAM" id="MobiDB-lite"/>
    </source>
</evidence>
<organism evidence="5 6">
    <name type="scientific">Corchorus capsularis</name>
    <name type="common">Jute</name>
    <dbReference type="NCBI Taxonomy" id="210143"/>
    <lineage>
        <taxon>Eukaryota</taxon>
        <taxon>Viridiplantae</taxon>
        <taxon>Streptophyta</taxon>
        <taxon>Embryophyta</taxon>
        <taxon>Tracheophyta</taxon>
        <taxon>Spermatophyta</taxon>
        <taxon>Magnoliopsida</taxon>
        <taxon>eudicotyledons</taxon>
        <taxon>Gunneridae</taxon>
        <taxon>Pentapetalae</taxon>
        <taxon>rosids</taxon>
        <taxon>malvids</taxon>
        <taxon>Malvales</taxon>
        <taxon>Malvaceae</taxon>
        <taxon>Grewioideae</taxon>
        <taxon>Apeibeae</taxon>
        <taxon>Corchorus</taxon>
    </lineage>
</organism>
<accession>A0A1R3FZB0</accession>
<evidence type="ECO:0000256" key="3">
    <source>
        <dbReference type="ARBA" id="ARBA00023136"/>
    </source>
</evidence>
<gene>
    <name evidence="5" type="ORF">CCACVL1_29962</name>
</gene>
<dbReference type="InterPro" id="IPR018108">
    <property type="entry name" value="MCP_transmembrane"/>
</dbReference>
<dbReference type="GO" id="GO:0016020">
    <property type="term" value="C:membrane"/>
    <property type="evidence" value="ECO:0007669"/>
    <property type="project" value="UniProtKB-SubCell"/>
</dbReference>
<keyword evidence="2" id="KW-0812">Transmembrane</keyword>
<dbReference type="AlphaFoldDB" id="A0A1R3FZB0"/>
<name>A0A1R3FZB0_COCAP</name>
<sequence>MLRRKREKIRAKKARRSRPPSLPSISLSEGLVEMDELLQNHLFATHAIAASGSVVFGTALTYPLDTMKTLIQVGSGSRSSKQLTSSQVINRVRFFLSGFSV</sequence>
<evidence type="ECO:0008006" key="7">
    <source>
        <dbReference type="Google" id="ProtNLM"/>
    </source>
</evidence>
<dbReference type="Proteomes" id="UP000188268">
    <property type="component" value="Unassembled WGS sequence"/>
</dbReference>
<feature type="compositionally biased region" description="Basic residues" evidence="4">
    <location>
        <begin position="1"/>
        <end position="18"/>
    </location>
</feature>
<dbReference type="EMBL" id="AWWV01015927">
    <property type="protein sequence ID" value="OMO51169.1"/>
    <property type="molecule type" value="Genomic_DNA"/>
</dbReference>
<evidence type="ECO:0000313" key="6">
    <source>
        <dbReference type="Proteomes" id="UP000188268"/>
    </source>
</evidence>
<evidence type="ECO:0000256" key="2">
    <source>
        <dbReference type="ARBA" id="ARBA00022692"/>
    </source>
</evidence>
<proteinExistence type="predicted"/>
<protein>
    <recommendedName>
        <fullName evidence="7">Mitochondrial substrate/solute carrier</fullName>
    </recommendedName>
</protein>
<keyword evidence="6" id="KW-1185">Reference proteome</keyword>
<feature type="region of interest" description="Disordered" evidence="4">
    <location>
        <begin position="1"/>
        <end position="24"/>
    </location>
</feature>
<reference evidence="5 6" key="1">
    <citation type="submission" date="2013-09" db="EMBL/GenBank/DDBJ databases">
        <title>Corchorus capsularis genome sequencing.</title>
        <authorList>
            <person name="Alam M."/>
            <person name="Haque M.S."/>
            <person name="Islam M.S."/>
            <person name="Emdad E.M."/>
            <person name="Islam M.M."/>
            <person name="Ahmed B."/>
            <person name="Halim A."/>
            <person name="Hossen Q.M.M."/>
            <person name="Hossain M.Z."/>
            <person name="Ahmed R."/>
            <person name="Khan M.M."/>
            <person name="Islam R."/>
            <person name="Rashid M.M."/>
            <person name="Khan S.A."/>
            <person name="Rahman M.S."/>
            <person name="Alam M."/>
        </authorList>
    </citation>
    <scope>NUCLEOTIDE SEQUENCE [LARGE SCALE GENOMIC DNA]</scope>
    <source>
        <strain evidence="6">cv. CVL-1</strain>
        <tissue evidence="5">Whole seedling</tissue>
    </source>
</reference>
<dbReference type="Gramene" id="OMO51169">
    <property type="protein sequence ID" value="OMO51169"/>
    <property type="gene ID" value="CCACVL1_29962"/>
</dbReference>
<dbReference type="Pfam" id="PF00153">
    <property type="entry name" value="Mito_carr"/>
    <property type="match status" value="1"/>
</dbReference>
<dbReference type="InterPro" id="IPR023395">
    <property type="entry name" value="MCP_dom_sf"/>
</dbReference>
<comment type="subcellular location">
    <subcellularLocation>
        <location evidence="1">Membrane</location>
        <topology evidence="1">Multi-pass membrane protein</topology>
    </subcellularLocation>
</comment>
<evidence type="ECO:0000313" key="5">
    <source>
        <dbReference type="EMBL" id="OMO51169.1"/>
    </source>
</evidence>
<evidence type="ECO:0000256" key="1">
    <source>
        <dbReference type="ARBA" id="ARBA00004141"/>
    </source>
</evidence>
<dbReference type="Gene3D" id="1.50.40.10">
    <property type="entry name" value="Mitochondrial carrier domain"/>
    <property type="match status" value="1"/>
</dbReference>
<dbReference type="OrthoDB" id="44467at2759"/>